<feature type="domain" description="Penicillin-binding protein dimerisation" evidence="6">
    <location>
        <begin position="55"/>
        <end position="199"/>
    </location>
</feature>
<feature type="domain" description="Penicillin-binding protein transpeptidase" evidence="5">
    <location>
        <begin position="243"/>
        <end position="549"/>
    </location>
</feature>
<dbReference type="Pfam" id="PF00905">
    <property type="entry name" value="Transpeptidase"/>
    <property type="match status" value="1"/>
</dbReference>
<dbReference type="Gene3D" id="3.40.710.10">
    <property type="entry name" value="DD-peptidase/beta-lactamase superfamily"/>
    <property type="match status" value="1"/>
</dbReference>
<dbReference type="InterPro" id="IPR036138">
    <property type="entry name" value="PBP_dimer_sf"/>
</dbReference>
<sequence length="562" mass="63046">MLLLSKEKKERLTFLFILFIIFYFLLIYRLYNIQVIQSNKFEEIAQQEHLTSFSIEGERGNIYDRNLKKLVVNVDVQSLFAIPPKIKNPQEAALKISLILNLETKEVLDKLNQKRPFVWIKRKLNETEVEEIKKLNLEGLDFLKESKRFYPQKYLASNLMGFVGIDNQGLEGLESFFDQELKGLPGLVVLERDASGGEIPLSIKELNTHRDGNSIVLTIDEVIQYITEEALDKAFQKYKAKAGVAIVVEPKTGEVLAIAVRPSYDPNYFNKYALDSWKDLAITNTYEPGSTFKIVTIATALEEGVVKLDDQFYCKGWINYNGHIFHDIHQHGSQNLTDIVKNSCNVGIIQVGIRLEKKVFETSIRRFGFGTLTEINLPGEANGLIRSSKDWSKISLASISIGQEISITPIQLIMAVSAIANRGTLMKPLIVKEILDSNQNSVKVFKPKPVRQVVSVETALTMTKILEQVVINGTGMEAKLDEYQVAGKTGTGQIFDFATGKYSNSAYTSLFVGYVPAENPKISILILLDQPKGSYYGGTVAAPVFKEIASKVLPYLSIPPNQ</sequence>
<dbReference type="EMBL" id="PFIP01000015">
    <property type="protein sequence ID" value="PIX35222.1"/>
    <property type="molecule type" value="Genomic_DNA"/>
</dbReference>
<comment type="subcellular location">
    <subcellularLocation>
        <location evidence="1">Membrane</location>
    </subcellularLocation>
</comment>
<accession>A0A2M7PNN7</accession>
<gene>
    <name evidence="8" type="ORF">COZ07_07525</name>
    <name evidence="7" type="ORF">COZ58_00730</name>
</gene>
<evidence type="ECO:0000313" key="8">
    <source>
        <dbReference type="EMBL" id="PIY31907.1"/>
    </source>
</evidence>
<dbReference type="Gene3D" id="3.30.450.330">
    <property type="match status" value="1"/>
</dbReference>
<dbReference type="InterPro" id="IPR012338">
    <property type="entry name" value="Beta-lactam/transpept-like"/>
</dbReference>
<dbReference type="SUPFAM" id="SSF56519">
    <property type="entry name" value="Penicillin binding protein dimerisation domain"/>
    <property type="match status" value="1"/>
</dbReference>
<dbReference type="GO" id="GO:0071555">
    <property type="term" value="P:cell wall organization"/>
    <property type="evidence" value="ECO:0007669"/>
    <property type="project" value="TreeGrafter"/>
</dbReference>
<reference evidence="9 10" key="1">
    <citation type="submission" date="2017-09" db="EMBL/GenBank/DDBJ databases">
        <title>Depth-based differentiation of microbial function through sediment-hosted aquifers and enrichment of novel symbionts in the deep terrestrial subsurface.</title>
        <authorList>
            <person name="Probst A.J."/>
            <person name="Ladd B."/>
            <person name="Jarett J.K."/>
            <person name="Geller-Mcgrath D.E."/>
            <person name="Sieber C.M."/>
            <person name="Emerson J.B."/>
            <person name="Anantharaman K."/>
            <person name="Thomas B.C."/>
            <person name="Malmstrom R."/>
            <person name="Stieglmeier M."/>
            <person name="Klingl A."/>
            <person name="Woyke T."/>
            <person name="Ryan C.M."/>
            <person name="Banfield J.F."/>
        </authorList>
    </citation>
    <scope>NUCLEOTIDE SEQUENCE [LARGE SCALE GENOMIC DNA]</scope>
    <source>
        <strain evidence="8">CG_4_10_14_3_um_filter_34_13</strain>
    </source>
</reference>
<proteinExistence type="predicted"/>
<keyword evidence="2" id="KW-0378">Hydrolase</keyword>
<evidence type="ECO:0000256" key="4">
    <source>
        <dbReference type="SAM" id="Phobius"/>
    </source>
</evidence>
<dbReference type="GO" id="GO:0005886">
    <property type="term" value="C:plasma membrane"/>
    <property type="evidence" value="ECO:0007669"/>
    <property type="project" value="TreeGrafter"/>
</dbReference>
<evidence type="ECO:0000256" key="3">
    <source>
        <dbReference type="ARBA" id="ARBA00023136"/>
    </source>
</evidence>
<keyword evidence="2" id="KW-0121">Carboxypeptidase</keyword>
<keyword evidence="4" id="KW-0812">Transmembrane</keyword>
<evidence type="ECO:0000259" key="5">
    <source>
        <dbReference type="Pfam" id="PF00905"/>
    </source>
</evidence>
<dbReference type="SUPFAM" id="SSF56601">
    <property type="entry name" value="beta-lactamase/transpeptidase-like"/>
    <property type="match status" value="1"/>
</dbReference>
<dbReference type="Gene3D" id="3.90.1310.10">
    <property type="entry name" value="Penicillin-binding protein 2a (Domain 2)"/>
    <property type="match status" value="1"/>
</dbReference>
<feature type="transmembrane region" description="Helical" evidence="4">
    <location>
        <begin position="12"/>
        <end position="31"/>
    </location>
</feature>
<accession>A0A2M7KAR7</accession>
<name>A0A2M7KAR7_9BACT</name>
<keyword evidence="2" id="KW-0645">Protease</keyword>
<reference evidence="7" key="2">
    <citation type="submission" date="2017-09" db="EMBL/GenBank/DDBJ databases">
        <title>Depth-based differentiation of microbial function through sediment-hosted aquifers and enrichment of novel symbionts in the deep terrestrial subsurface.</title>
        <authorList>
            <person name="Probst A.J."/>
            <person name="Ladd B."/>
            <person name="Jarett J.K."/>
            <person name="Geller-Mcgrath D.E."/>
            <person name="Sieber C.M.K."/>
            <person name="Emerson J.B."/>
            <person name="Anantharaman K."/>
            <person name="Thomas B.C."/>
            <person name="Malmstrom R."/>
            <person name="Stieglmeier M."/>
            <person name="Klingl A."/>
            <person name="Woyke T."/>
            <person name="Ryan C.M."/>
            <person name="Banfield J.F."/>
        </authorList>
    </citation>
    <scope>NUCLEOTIDE SEQUENCE</scope>
    <source>
        <strain evidence="7">CG_4_8_14_3_um_filter_34_18</strain>
    </source>
</reference>
<dbReference type="InterPro" id="IPR050515">
    <property type="entry name" value="Beta-lactam/transpept"/>
</dbReference>
<dbReference type="PANTHER" id="PTHR30627:SF1">
    <property type="entry name" value="PEPTIDOGLYCAN D,D-TRANSPEPTIDASE FTSI"/>
    <property type="match status" value="1"/>
</dbReference>
<evidence type="ECO:0000256" key="2">
    <source>
        <dbReference type="ARBA" id="ARBA00022645"/>
    </source>
</evidence>
<comment type="caution">
    <text evidence="7">The sequence shown here is derived from an EMBL/GenBank/DDBJ whole genome shotgun (WGS) entry which is preliminary data.</text>
</comment>
<dbReference type="Proteomes" id="UP000230646">
    <property type="component" value="Unassembled WGS sequence"/>
</dbReference>
<dbReference type="Proteomes" id="UP000231493">
    <property type="component" value="Unassembled WGS sequence"/>
</dbReference>
<evidence type="ECO:0000313" key="10">
    <source>
        <dbReference type="Proteomes" id="UP000231493"/>
    </source>
</evidence>
<organism evidence="7 10">
    <name type="scientific">Candidatus Infernicultor aquiphilus</name>
    <dbReference type="NCBI Taxonomy" id="1805029"/>
    <lineage>
        <taxon>Bacteria</taxon>
        <taxon>Pseudomonadati</taxon>
        <taxon>Atribacterota</taxon>
        <taxon>Candidatus Phoenicimicrobiia</taxon>
        <taxon>Candidatus Pheonicimicrobiales</taxon>
        <taxon>Candidatus Phoenicimicrobiaceae</taxon>
        <taxon>Candidatus Infernicultor</taxon>
    </lineage>
</organism>
<dbReference type="Pfam" id="PF03717">
    <property type="entry name" value="PBP_dimer"/>
    <property type="match status" value="1"/>
</dbReference>
<evidence type="ECO:0000259" key="6">
    <source>
        <dbReference type="Pfam" id="PF03717"/>
    </source>
</evidence>
<dbReference type="GO" id="GO:0008658">
    <property type="term" value="F:penicillin binding"/>
    <property type="evidence" value="ECO:0007669"/>
    <property type="project" value="InterPro"/>
</dbReference>
<dbReference type="EMBL" id="PFKO01000284">
    <property type="protein sequence ID" value="PIY31907.1"/>
    <property type="molecule type" value="Genomic_DNA"/>
</dbReference>
<keyword evidence="4" id="KW-1133">Transmembrane helix</keyword>
<dbReference type="InterPro" id="IPR005311">
    <property type="entry name" value="PBP_dimer"/>
</dbReference>
<evidence type="ECO:0000256" key="1">
    <source>
        <dbReference type="ARBA" id="ARBA00004370"/>
    </source>
</evidence>
<evidence type="ECO:0000313" key="9">
    <source>
        <dbReference type="Proteomes" id="UP000230646"/>
    </source>
</evidence>
<evidence type="ECO:0000313" key="7">
    <source>
        <dbReference type="EMBL" id="PIX35222.1"/>
    </source>
</evidence>
<dbReference type="AlphaFoldDB" id="A0A2M7KAR7"/>
<protein>
    <submittedName>
        <fullName evidence="7">Stage V sporulation protein D</fullName>
    </submittedName>
</protein>
<dbReference type="InterPro" id="IPR001460">
    <property type="entry name" value="PCN-bd_Tpept"/>
</dbReference>
<dbReference type="GO" id="GO:0004180">
    <property type="term" value="F:carboxypeptidase activity"/>
    <property type="evidence" value="ECO:0007669"/>
    <property type="project" value="UniProtKB-KW"/>
</dbReference>
<keyword evidence="3 4" id="KW-0472">Membrane</keyword>
<dbReference type="PANTHER" id="PTHR30627">
    <property type="entry name" value="PEPTIDOGLYCAN D,D-TRANSPEPTIDASE"/>
    <property type="match status" value="1"/>
</dbReference>